<dbReference type="Pfam" id="PF00440">
    <property type="entry name" value="TetR_N"/>
    <property type="match status" value="1"/>
</dbReference>
<accession>A0ABZ1P1F6</accession>
<evidence type="ECO:0000256" key="3">
    <source>
        <dbReference type="ARBA" id="ARBA00023163"/>
    </source>
</evidence>
<dbReference type="Gene3D" id="1.10.357.10">
    <property type="entry name" value="Tetracycline Repressor, domain 2"/>
    <property type="match status" value="1"/>
</dbReference>
<evidence type="ECO:0000259" key="5">
    <source>
        <dbReference type="PROSITE" id="PS50977"/>
    </source>
</evidence>
<dbReference type="InterPro" id="IPR050109">
    <property type="entry name" value="HTH-type_TetR-like_transc_reg"/>
</dbReference>
<feature type="DNA-binding region" description="H-T-H motif" evidence="4">
    <location>
        <begin position="54"/>
        <end position="73"/>
    </location>
</feature>
<evidence type="ECO:0000256" key="2">
    <source>
        <dbReference type="ARBA" id="ARBA00023125"/>
    </source>
</evidence>
<organism evidence="6 7">
    <name type="scientific">Streptomyces violaceus</name>
    <name type="common">Streptomyces venezuelae</name>
    <dbReference type="NCBI Taxonomy" id="1936"/>
    <lineage>
        <taxon>Bacteria</taxon>
        <taxon>Bacillati</taxon>
        <taxon>Actinomycetota</taxon>
        <taxon>Actinomycetes</taxon>
        <taxon>Kitasatosporales</taxon>
        <taxon>Streptomycetaceae</taxon>
        <taxon>Streptomyces</taxon>
    </lineage>
</organism>
<dbReference type="PANTHER" id="PTHR30055">
    <property type="entry name" value="HTH-TYPE TRANSCRIPTIONAL REGULATOR RUTR"/>
    <property type="match status" value="1"/>
</dbReference>
<keyword evidence="7" id="KW-1185">Reference proteome</keyword>
<gene>
    <name evidence="6" type="ORF">OHB29_33135</name>
</gene>
<dbReference type="PROSITE" id="PS50977">
    <property type="entry name" value="HTH_TETR_2"/>
    <property type="match status" value="1"/>
</dbReference>
<dbReference type="RefSeq" id="WP_328344338.1">
    <property type="nucleotide sequence ID" value="NZ_CP107906.1"/>
</dbReference>
<dbReference type="InterPro" id="IPR009057">
    <property type="entry name" value="Homeodomain-like_sf"/>
</dbReference>
<dbReference type="SUPFAM" id="SSF46689">
    <property type="entry name" value="Homeodomain-like"/>
    <property type="match status" value="1"/>
</dbReference>
<protein>
    <submittedName>
        <fullName evidence="6">TetR family transcriptional regulator</fullName>
    </submittedName>
</protein>
<proteinExistence type="predicted"/>
<evidence type="ECO:0000313" key="6">
    <source>
        <dbReference type="EMBL" id="WUG97459.1"/>
    </source>
</evidence>
<evidence type="ECO:0000256" key="1">
    <source>
        <dbReference type="ARBA" id="ARBA00023015"/>
    </source>
</evidence>
<evidence type="ECO:0000313" key="7">
    <source>
        <dbReference type="Proteomes" id="UP001341259"/>
    </source>
</evidence>
<sequence length="230" mass="25213">MATPTSDSSAVAAKTRGLDDRALPLRERKKQRTFHALADVALARFTERGFDEVTLDEIVDEVEISKRTFFRYYSSKESVALAAEAELWIAYVDTFTATDLHGDALTALRTALTTTITGMDADWPRRFLATRRLVAGHNGLRKHSLVMAAHHQEQIVEQLETKLGRDGREDVRLRLLGEIAFGAYRVGAKNWTAGRGRGAGSRGKGGRATLAARVSEAFDAVPDAIALTAD</sequence>
<keyword evidence="1" id="KW-0805">Transcription regulation</keyword>
<keyword evidence="2 4" id="KW-0238">DNA-binding</keyword>
<dbReference type="EMBL" id="CP107906">
    <property type="protein sequence ID" value="WUG97459.1"/>
    <property type="molecule type" value="Genomic_DNA"/>
</dbReference>
<reference evidence="6 7" key="1">
    <citation type="submission" date="2022-10" db="EMBL/GenBank/DDBJ databases">
        <title>The complete genomes of actinobacterial strains from the NBC collection.</title>
        <authorList>
            <person name="Joergensen T.S."/>
            <person name="Alvarez Arevalo M."/>
            <person name="Sterndorff E.B."/>
            <person name="Faurdal D."/>
            <person name="Vuksanovic O."/>
            <person name="Mourched A.-S."/>
            <person name="Charusanti P."/>
            <person name="Shaw S."/>
            <person name="Blin K."/>
            <person name="Weber T."/>
        </authorList>
    </citation>
    <scope>NUCLEOTIDE SEQUENCE [LARGE SCALE GENOMIC DNA]</scope>
    <source>
        <strain evidence="6 7">NBC_00456</strain>
    </source>
</reference>
<evidence type="ECO:0000256" key="4">
    <source>
        <dbReference type="PROSITE-ProRule" id="PRU00335"/>
    </source>
</evidence>
<name>A0ABZ1P1F6_STRVL</name>
<dbReference type="PANTHER" id="PTHR30055:SF238">
    <property type="entry name" value="MYCOFACTOCIN BIOSYNTHESIS TRANSCRIPTIONAL REGULATOR MFTR-RELATED"/>
    <property type="match status" value="1"/>
</dbReference>
<dbReference type="InterPro" id="IPR001647">
    <property type="entry name" value="HTH_TetR"/>
</dbReference>
<dbReference type="Proteomes" id="UP001341259">
    <property type="component" value="Chromosome"/>
</dbReference>
<dbReference type="Gene3D" id="1.10.10.60">
    <property type="entry name" value="Homeodomain-like"/>
    <property type="match status" value="1"/>
</dbReference>
<keyword evidence="3" id="KW-0804">Transcription</keyword>
<feature type="domain" description="HTH tetR-type" evidence="5">
    <location>
        <begin position="31"/>
        <end position="91"/>
    </location>
</feature>